<protein>
    <submittedName>
        <fullName evidence="4">BURP domain-containing protein</fullName>
    </submittedName>
</protein>
<dbReference type="Proteomes" id="UP001163823">
    <property type="component" value="Chromosome 2"/>
</dbReference>
<accession>A0AAD7QBS5</accession>
<dbReference type="Pfam" id="PF03181">
    <property type="entry name" value="BURP"/>
    <property type="match status" value="1"/>
</dbReference>
<evidence type="ECO:0000256" key="1">
    <source>
        <dbReference type="SAM" id="MobiDB-lite"/>
    </source>
</evidence>
<evidence type="ECO:0000313" key="5">
    <source>
        <dbReference type="Proteomes" id="UP001163823"/>
    </source>
</evidence>
<sequence length="339" mass="38350">MGLRFVSFRLFLHLLLLMCVLRSTAKEFTNHNSRSQDGKDLSRGNIILEFPLDEVVKMVTDNNMDSDVHEKVLPPSQQPAMNDHAKQAHDGRQGAHPEHIDSPFSTHMHHMDPSLMVFFTMKDLKVGKKMPIYFPKRNPATSPHFLPREEADSIPFSLKELPYLLKIYNFSRESPQAKAMEDTLRECESKPIKGETKFCATSLESMLDFADSIFGMISQFKVVSTSYLTKSPTTFQNYSLLDIPEEISAPKMVACHTMPYPYAVFYCHSQESENKVFKVSLGGDNGDRVKAVVVCHLDTSNWGHNHVSFRVLGIEPGTSPVCHFFPADNLVYVLKSTSV</sequence>
<comment type="caution">
    <text evidence="4">The sequence shown here is derived from an EMBL/GenBank/DDBJ whole genome shotgun (WGS) entry which is preliminary data.</text>
</comment>
<keyword evidence="2" id="KW-0732">Signal</keyword>
<evidence type="ECO:0000259" key="3">
    <source>
        <dbReference type="PROSITE" id="PS51277"/>
    </source>
</evidence>
<dbReference type="InterPro" id="IPR044816">
    <property type="entry name" value="BURP"/>
</dbReference>
<feature type="region of interest" description="Disordered" evidence="1">
    <location>
        <begin position="73"/>
        <end position="101"/>
    </location>
</feature>
<dbReference type="KEGG" id="qsa:O6P43_001916"/>
<proteinExistence type="predicted"/>
<dbReference type="EMBL" id="JARAOO010000002">
    <property type="protein sequence ID" value="KAJ7978380.1"/>
    <property type="molecule type" value="Genomic_DNA"/>
</dbReference>
<feature type="compositionally biased region" description="Basic and acidic residues" evidence="1">
    <location>
        <begin position="83"/>
        <end position="101"/>
    </location>
</feature>
<evidence type="ECO:0000313" key="4">
    <source>
        <dbReference type="EMBL" id="KAJ7978380.1"/>
    </source>
</evidence>
<dbReference type="PROSITE" id="PS51277">
    <property type="entry name" value="BURP"/>
    <property type="match status" value="1"/>
</dbReference>
<dbReference type="InterPro" id="IPR004873">
    <property type="entry name" value="BURP_dom"/>
</dbReference>
<gene>
    <name evidence="4" type="ORF">O6P43_001916</name>
</gene>
<organism evidence="4 5">
    <name type="scientific">Quillaja saponaria</name>
    <name type="common">Soap bark tree</name>
    <dbReference type="NCBI Taxonomy" id="32244"/>
    <lineage>
        <taxon>Eukaryota</taxon>
        <taxon>Viridiplantae</taxon>
        <taxon>Streptophyta</taxon>
        <taxon>Embryophyta</taxon>
        <taxon>Tracheophyta</taxon>
        <taxon>Spermatophyta</taxon>
        <taxon>Magnoliopsida</taxon>
        <taxon>eudicotyledons</taxon>
        <taxon>Gunneridae</taxon>
        <taxon>Pentapetalae</taxon>
        <taxon>rosids</taxon>
        <taxon>fabids</taxon>
        <taxon>Fabales</taxon>
        <taxon>Quillajaceae</taxon>
        <taxon>Quillaja</taxon>
    </lineage>
</organism>
<dbReference type="PANTHER" id="PTHR31236:SF32">
    <property type="entry name" value="BURP DOMAIN PROTEIN USPL1-LIKE"/>
    <property type="match status" value="1"/>
</dbReference>
<dbReference type="AlphaFoldDB" id="A0AAD7QBS5"/>
<dbReference type="SMART" id="SM01045">
    <property type="entry name" value="BURP"/>
    <property type="match status" value="1"/>
</dbReference>
<feature type="chain" id="PRO_5042020733" evidence="2">
    <location>
        <begin position="26"/>
        <end position="339"/>
    </location>
</feature>
<evidence type="ECO:0000256" key="2">
    <source>
        <dbReference type="SAM" id="SignalP"/>
    </source>
</evidence>
<feature type="domain" description="BURP" evidence="3">
    <location>
        <begin position="118"/>
        <end position="335"/>
    </location>
</feature>
<dbReference type="PANTHER" id="PTHR31236">
    <property type="entry name" value="BURP DOMAIN PROTEIN USPL1-LIKE"/>
    <property type="match status" value="1"/>
</dbReference>
<reference evidence="4" key="1">
    <citation type="journal article" date="2023" name="Science">
        <title>Elucidation of the pathway for biosynthesis of saponin adjuvants from the soapbark tree.</title>
        <authorList>
            <person name="Reed J."/>
            <person name="Orme A."/>
            <person name="El-Demerdash A."/>
            <person name="Owen C."/>
            <person name="Martin L.B.B."/>
            <person name="Misra R.C."/>
            <person name="Kikuchi S."/>
            <person name="Rejzek M."/>
            <person name="Martin A.C."/>
            <person name="Harkess A."/>
            <person name="Leebens-Mack J."/>
            <person name="Louveau T."/>
            <person name="Stephenson M.J."/>
            <person name="Osbourn A."/>
        </authorList>
    </citation>
    <scope>NUCLEOTIDE SEQUENCE</scope>
    <source>
        <strain evidence="4">S10</strain>
    </source>
</reference>
<name>A0AAD7QBS5_QUISA</name>
<keyword evidence="5" id="KW-1185">Reference proteome</keyword>
<feature type="signal peptide" evidence="2">
    <location>
        <begin position="1"/>
        <end position="25"/>
    </location>
</feature>